<dbReference type="SUPFAM" id="SSF55315">
    <property type="entry name" value="L30e-like"/>
    <property type="match status" value="1"/>
</dbReference>
<evidence type="ECO:0000256" key="2">
    <source>
        <dbReference type="ARBA" id="ARBA00022603"/>
    </source>
</evidence>
<evidence type="ECO:0000313" key="5">
    <source>
        <dbReference type="EMBL" id="GGP18765.1"/>
    </source>
</evidence>
<dbReference type="InterPro" id="IPR029028">
    <property type="entry name" value="Alpha/beta_knot_MTases"/>
</dbReference>
<accession>A0ABQ2P5F8</accession>
<dbReference type="GO" id="GO:0008168">
    <property type="term" value="F:methyltransferase activity"/>
    <property type="evidence" value="ECO:0007669"/>
    <property type="project" value="UniProtKB-KW"/>
</dbReference>
<organism evidence="5 6">
    <name type="scientific">Silvimonas iriomotensis</name>
    <dbReference type="NCBI Taxonomy" id="449662"/>
    <lineage>
        <taxon>Bacteria</taxon>
        <taxon>Pseudomonadati</taxon>
        <taxon>Pseudomonadota</taxon>
        <taxon>Betaproteobacteria</taxon>
        <taxon>Neisseriales</taxon>
        <taxon>Chitinibacteraceae</taxon>
        <taxon>Silvimonas</taxon>
    </lineage>
</organism>
<evidence type="ECO:0000256" key="3">
    <source>
        <dbReference type="ARBA" id="ARBA00022679"/>
    </source>
</evidence>
<evidence type="ECO:0000259" key="4">
    <source>
        <dbReference type="SMART" id="SM00967"/>
    </source>
</evidence>
<dbReference type="CDD" id="cd18095">
    <property type="entry name" value="SpoU-like_rRNA-MTase"/>
    <property type="match status" value="1"/>
</dbReference>
<dbReference type="PANTHER" id="PTHR43191">
    <property type="entry name" value="RRNA METHYLTRANSFERASE 3"/>
    <property type="match status" value="1"/>
</dbReference>
<dbReference type="InterPro" id="IPR013123">
    <property type="entry name" value="SpoU_subst-bd"/>
</dbReference>
<keyword evidence="3" id="KW-0808">Transferase</keyword>
<reference evidence="6" key="1">
    <citation type="journal article" date="2019" name="Int. J. Syst. Evol. Microbiol.">
        <title>The Global Catalogue of Microorganisms (GCM) 10K type strain sequencing project: providing services to taxonomists for standard genome sequencing and annotation.</title>
        <authorList>
            <consortium name="The Broad Institute Genomics Platform"/>
            <consortium name="The Broad Institute Genome Sequencing Center for Infectious Disease"/>
            <person name="Wu L."/>
            <person name="Ma J."/>
        </authorList>
    </citation>
    <scope>NUCLEOTIDE SEQUENCE [LARGE SCALE GENOMIC DNA]</scope>
    <source>
        <strain evidence="6">CGMCC 1.8859</strain>
    </source>
</reference>
<dbReference type="Gene3D" id="3.40.1280.10">
    <property type="match status" value="1"/>
</dbReference>
<sequence length="258" mass="27440">MEVIHSPHNALYKLCHKLATHRRDRLKQKKTLLDGTHLVAAALDAGWTIEKLLVTPEGLDNPEVLALVKTSVMTPTVLESTLFKSLSELPSPTGLMALVDIPDSKAPRKHGLCLLLDGVQDPGNVGSILRTAAAAGVDQVLLSDQCADLWSPKVLRAGMGAHFVLDLIERADLLQFADQFAGPIGALMLDQAQDLYAATLTGDLALVMGAEGQGVSAPMAARATLRLTIPMQPGIESLNVGAAAAICLYERVRQTRSG</sequence>
<feature type="domain" description="RNA 2-O ribose methyltransferase substrate binding" evidence="4">
    <location>
        <begin position="32"/>
        <end position="105"/>
    </location>
</feature>
<dbReference type="GO" id="GO:0032259">
    <property type="term" value="P:methylation"/>
    <property type="evidence" value="ECO:0007669"/>
    <property type="project" value="UniProtKB-KW"/>
</dbReference>
<dbReference type="InterPro" id="IPR029064">
    <property type="entry name" value="Ribosomal_eL30-like_sf"/>
</dbReference>
<name>A0ABQ2P5F8_9NEIS</name>
<evidence type="ECO:0000256" key="1">
    <source>
        <dbReference type="ARBA" id="ARBA00007228"/>
    </source>
</evidence>
<dbReference type="Proteomes" id="UP000637267">
    <property type="component" value="Unassembled WGS sequence"/>
</dbReference>
<protein>
    <submittedName>
        <fullName evidence="5">RNA methyltransferase</fullName>
    </submittedName>
</protein>
<comment type="similarity">
    <text evidence="1">Belongs to the class IV-like SAM-binding methyltransferase superfamily. RNA methyltransferase TrmH family.</text>
</comment>
<dbReference type="Pfam" id="PF00588">
    <property type="entry name" value="SpoU_methylase"/>
    <property type="match status" value="1"/>
</dbReference>
<dbReference type="InterPro" id="IPR001537">
    <property type="entry name" value="SpoU_MeTrfase"/>
</dbReference>
<proteinExistence type="inferred from homology"/>
<comment type="caution">
    <text evidence="5">The sequence shown here is derived from an EMBL/GenBank/DDBJ whole genome shotgun (WGS) entry which is preliminary data.</text>
</comment>
<evidence type="ECO:0000313" key="6">
    <source>
        <dbReference type="Proteomes" id="UP000637267"/>
    </source>
</evidence>
<dbReference type="InterPro" id="IPR053888">
    <property type="entry name" value="MRM3-like_sub_bind"/>
</dbReference>
<dbReference type="RefSeq" id="WP_188702385.1">
    <property type="nucleotide sequence ID" value="NZ_BMLX01000001.1"/>
</dbReference>
<dbReference type="Gene3D" id="3.30.1330.30">
    <property type="match status" value="1"/>
</dbReference>
<dbReference type="EMBL" id="BMLX01000001">
    <property type="protein sequence ID" value="GGP18765.1"/>
    <property type="molecule type" value="Genomic_DNA"/>
</dbReference>
<keyword evidence="6" id="KW-1185">Reference proteome</keyword>
<dbReference type="SUPFAM" id="SSF75217">
    <property type="entry name" value="alpha/beta knot"/>
    <property type="match status" value="1"/>
</dbReference>
<gene>
    <name evidence="5" type="ORF">GCM10010970_07010</name>
</gene>
<keyword evidence="2 5" id="KW-0489">Methyltransferase</keyword>
<dbReference type="InterPro" id="IPR051259">
    <property type="entry name" value="rRNA_Methyltransferase"/>
</dbReference>
<dbReference type="PANTHER" id="PTHR43191:SF2">
    <property type="entry name" value="RRNA METHYLTRANSFERASE 3, MITOCHONDRIAL"/>
    <property type="match status" value="1"/>
</dbReference>
<dbReference type="Pfam" id="PF22435">
    <property type="entry name" value="MRM3-like_sub_bind"/>
    <property type="match status" value="1"/>
</dbReference>
<dbReference type="InterPro" id="IPR029026">
    <property type="entry name" value="tRNA_m1G_MTases_N"/>
</dbReference>
<dbReference type="SMART" id="SM00967">
    <property type="entry name" value="SpoU_sub_bind"/>
    <property type="match status" value="1"/>
</dbReference>